<evidence type="ECO:0000313" key="2">
    <source>
        <dbReference type="Proteomes" id="UP000007993"/>
    </source>
</evidence>
<organism evidence="1 2">
    <name type="scientific">Rhodopirellula baltica SH28</name>
    <dbReference type="NCBI Taxonomy" id="993517"/>
    <lineage>
        <taxon>Bacteria</taxon>
        <taxon>Pseudomonadati</taxon>
        <taxon>Planctomycetota</taxon>
        <taxon>Planctomycetia</taxon>
        <taxon>Pirellulales</taxon>
        <taxon>Pirellulaceae</taxon>
        <taxon>Rhodopirellula</taxon>
    </lineage>
</organism>
<name>K5E9A3_RHOBT</name>
<dbReference type="PATRIC" id="fig|993517.3.peg.2484"/>
<comment type="caution">
    <text evidence="1">The sequence shown here is derived from an EMBL/GenBank/DDBJ whole genome shotgun (WGS) entry which is preliminary data.</text>
</comment>
<dbReference type="Proteomes" id="UP000007993">
    <property type="component" value="Unassembled WGS sequence"/>
</dbReference>
<proteinExistence type="predicted"/>
<reference evidence="1 2" key="1">
    <citation type="journal article" date="2013" name="Mar. Genomics">
        <title>Expression of sulfatases in Rhodopirellula baltica and the diversity of sulfatases in the genus Rhodopirellula.</title>
        <authorList>
            <person name="Wegner C.E."/>
            <person name="Richter-Heitmann T."/>
            <person name="Klindworth A."/>
            <person name="Klockow C."/>
            <person name="Richter M."/>
            <person name="Achstetter T."/>
            <person name="Glockner F.O."/>
            <person name="Harder J."/>
        </authorList>
    </citation>
    <scope>NUCLEOTIDE SEQUENCE [LARGE SCALE GENOMIC DNA]</scope>
    <source>
        <strain evidence="1 2">SH28</strain>
    </source>
</reference>
<dbReference type="AlphaFoldDB" id="K5E9A3"/>
<dbReference type="EMBL" id="AMCW01000061">
    <property type="protein sequence ID" value="EKK02386.1"/>
    <property type="molecule type" value="Genomic_DNA"/>
</dbReference>
<protein>
    <submittedName>
        <fullName evidence="1">Uncharacterized protein</fullName>
    </submittedName>
</protein>
<accession>K5E9A3</accession>
<gene>
    <name evidence="1" type="ORF">RBSH_02295</name>
</gene>
<sequence>METQQVLQRLATLIRQPELKVRVEHENLETVYLEPTAEGEILVHDRGHAHTYLSTGGDQTYLDWSELGVEHIRRHCDRLQLSLENRLGDETDPGYCICGRAKTDLEVAELVNRVAVCQDEIFQSAYRNPD</sequence>
<evidence type="ECO:0000313" key="1">
    <source>
        <dbReference type="EMBL" id="EKK02386.1"/>
    </source>
</evidence>